<keyword evidence="3" id="KW-1185">Reference proteome</keyword>
<sequence length="386" mass="44579">MQMACSTLDQSPTAKMTCSTSDQSSDSATDTSIIGEKLMAKNLNKCVSKWTISHVEKYLNIYYHDDYLPSPLDVLRNIESLSEELTKEETSYIQKVKTYVTFNVENYDKILFNSDSLKENVNQTLKEMKTETNINVRKRIVKFTKAFKKLVQDIESTRKLKTDYEGNYTKFVAAFAELCCLEVDFSLSESDETVWENLIGIPKVISKPVIRFLKDGIGDSYDDDDYECDGMVVPVVQVKNNYDLTHAPSWRKRRKISGNPLSSSSNQRNSEFNKHKDKIRERTHLEVRLNSMVLGQHAGELLLDLRRHCKDDDKPKLTMPGMIVDGTKIFFTVLEISSTHYKKLKENVELEEEDKAIIYYSTPLDILLRNDRNDLIDNFIRLNNIK</sequence>
<feature type="region of interest" description="Disordered" evidence="1">
    <location>
        <begin position="254"/>
        <end position="277"/>
    </location>
</feature>
<protein>
    <submittedName>
        <fullName evidence="2">Uncharacterized protein</fullName>
    </submittedName>
</protein>
<reference evidence="2" key="1">
    <citation type="submission" date="2018-11" db="EMBL/GenBank/DDBJ databases">
        <authorList>
            <person name="Alioto T."/>
            <person name="Alioto T."/>
        </authorList>
    </citation>
    <scope>NUCLEOTIDE SEQUENCE</scope>
</reference>
<gene>
    <name evidence="2" type="ORF">MGAL_10B029759</name>
</gene>
<dbReference type="OrthoDB" id="6121006at2759"/>
<evidence type="ECO:0000256" key="1">
    <source>
        <dbReference type="SAM" id="MobiDB-lite"/>
    </source>
</evidence>
<name>A0A8B6BPM5_MYTGA</name>
<feature type="compositionally biased region" description="Polar residues" evidence="1">
    <location>
        <begin position="259"/>
        <end position="270"/>
    </location>
</feature>
<feature type="compositionally biased region" description="Polar residues" evidence="1">
    <location>
        <begin position="1"/>
        <end position="18"/>
    </location>
</feature>
<dbReference type="EMBL" id="UYJE01000431">
    <property type="protein sequence ID" value="VDH93269.1"/>
    <property type="molecule type" value="Genomic_DNA"/>
</dbReference>
<proteinExistence type="predicted"/>
<accession>A0A8B6BPM5</accession>
<feature type="compositionally biased region" description="Low complexity" evidence="1">
    <location>
        <begin position="19"/>
        <end position="28"/>
    </location>
</feature>
<organism evidence="2 3">
    <name type="scientific">Mytilus galloprovincialis</name>
    <name type="common">Mediterranean mussel</name>
    <dbReference type="NCBI Taxonomy" id="29158"/>
    <lineage>
        <taxon>Eukaryota</taxon>
        <taxon>Metazoa</taxon>
        <taxon>Spiralia</taxon>
        <taxon>Lophotrochozoa</taxon>
        <taxon>Mollusca</taxon>
        <taxon>Bivalvia</taxon>
        <taxon>Autobranchia</taxon>
        <taxon>Pteriomorphia</taxon>
        <taxon>Mytilida</taxon>
        <taxon>Mytiloidea</taxon>
        <taxon>Mytilidae</taxon>
        <taxon>Mytilinae</taxon>
        <taxon>Mytilus</taxon>
    </lineage>
</organism>
<feature type="region of interest" description="Disordered" evidence="1">
    <location>
        <begin position="1"/>
        <end position="28"/>
    </location>
</feature>
<evidence type="ECO:0000313" key="3">
    <source>
        <dbReference type="Proteomes" id="UP000596742"/>
    </source>
</evidence>
<evidence type="ECO:0000313" key="2">
    <source>
        <dbReference type="EMBL" id="VDH93269.1"/>
    </source>
</evidence>
<dbReference type="Proteomes" id="UP000596742">
    <property type="component" value="Unassembled WGS sequence"/>
</dbReference>
<dbReference type="AlphaFoldDB" id="A0A8B6BPM5"/>
<comment type="caution">
    <text evidence="2">The sequence shown here is derived from an EMBL/GenBank/DDBJ whole genome shotgun (WGS) entry which is preliminary data.</text>
</comment>